<accession>A0A7X0MW87</accession>
<reference evidence="2 3" key="1">
    <citation type="submission" date="2020-08" db="EMBL/GenBank/DDBJ databases">
        <title>The Agave Microbiome: Exploring the role of microbial communities in plant adaptations to desert environments.</title>
        <authorList>
            <person name="Partida-Martinez L.P."/>
        </authorList>
    </citation>
    <scope>NUCLEOTIDE SEQUENCE [LARGE SCALE GENOMIC DNA]</scope>
    <source>
        <strain evidence="2 3">AS3.12</strain>
    </source>
</reference>
<dbReference type="EMBL" id="JACHBU010000018">
    <property type="protein sequence ID" value="MBB6511113.1"/>
    <property type="molecule type" value="Genomic_DNA"/>
</dbReference>
<gene>
    <name evidence="2" type="ORF">F4695_004511</name>
</gene>
<dbReference type="Proteomes" id="UP000585437">
    <property type="component" value="Unassembled WGS sequence"/>
</dbReference>
<dbReference type="PANTHER" id="PTHR46889:SF4">
    <property type="entry name" value="TRANSPOSASE INSO FOR INSERTION SEQUENCE ELEMENT IS911B-RELATED"/>
    <property type="match status" value="1"/>
</dbReference>
<dbReference type="InterPro" id="IPR050900">
    <property type="entry name" value="Transposase_IS3/IS150/IS904"/>
</dbReference>
<dbReference type="Pfam" id="PF13333">
    <property type="entry name" value="rve_2"/>
    <property type="match status" value="1"/>
</dbReference>
<dbReference type="InterPro" id="IPR012337">
    <property type="entry name" value="RNaseH-like_sf"/>
</dbReference>
<proteinExistence type="predicted"/>
<comment type="caution">
    <text evidence="2">The sequence shown here is derived from an EMBL/GenBank/DDBJ whole genome shotgun (WGS) entry which is preliminary data.</text>
</comment>
<evidence type="ECO:0000259" key="1">
    <source>
        <dbReference type="Pfam" id="PF13333"/>
    </source>
</evidence>
<feature type="non-terminal residue" evidence="2">
    <location>
        <position position="1"/>
    </location>
</feature>
<evidence type="ECO:0000313" key="3">
    <source>
        <dbReference type="Proteomes" id="UP000585437"/>
    </source>
</evidence>
<dbReference type="SUPFAM" id="SSF53098">
    <property type="entry name" value="Ribonuclease H-like"/>
    <property type="match status" value="1"/>
</dbReference>
<sequence>NCHDNAVAESFFNLLKRERIRRKVYRSRDEARQDVFDYIEMFYNPKRKHVRNGMLSPVEFEKRQKM</sequence>
<dbReference type="AlphaFoldDB" id="A0A7X0MW87"/>
<name>A0A7X0MW87_9HYPH</name>
<organism evidence="2 3">
    <name type="scientific">Rhizobium soli</name>
    <dbReference type="NCBI Taxonomy" id="424798"/>
    <lineage>
        <taxon>Bacteria</taxon>
        <taxon>Pseudomonadati</taxon>
        <taxon>Pseudomonadota</taxon>
        <taxon>Alphaproteobacteria</taxon>
        <taxon>Hyphomicrobiales</taxon>
        <taxon>Rhizobiaceae</taxon>
        <taxon>Rhizobium/Agrobacterium group</taxon>
        <taxon>Rhizobium</taxon>
    </lineage>
</organism>
<dbReference type="InterPro" id="IPR001584">
    <property type="entry name" value="Integrase_cat-core"/>
</dbReference>
<feature type="domain" description="Integrase catalytic" evidence="1">
    <location>
        <begin position="9"/>
        <end position="63"/>
    </location>
</feature>
<dbReference type="RefSeq" id="WP_184656120.1">
    <property type="nucleotide sequence ID" value="NZ_JACHBU010000018.1"/>
</dbReference>
<dbReference type="PANTHER" id="PTHR46889">
    <property type="entry name" value="TRANSPOSASE INSF FOR INSERTION SEQUENCE IS3B-RELATED"/>
    <property type="match status" value="1"/>
</dbReference>
<evidence type="ECO:0000313" key="2">
    <source>
        <dbReference type="EMBL" id="MBB6511113.1"/>
    </source>
</evidence>
<protein>
    <submittedName>
        <fullName evidence="2">Transposase InsO family protein</fullName>
    </submittedName>
</protein>
<dbReference type="GO" id="GO:0015074">
    <property type="term" value="P:DNA integration"/>
    <property type="evidence" value="ECO:0007669"/>
    <property type="project" value="InterPro"/>
</dbReference>
<keyword evidence="3" id="KW-1185">Reference proteome</keyword>